<dbReference type="AlphaFoldDB" id="I7ZEI7"/>
<evidence type="ECO:0000313" key="2">
    <source>
        <dbReference type="Proteomes" id="UP000003704"/>
    </source>
</evidence>
<proteinExistence type="predicted"/>
<evidence type="ECO:0000313" key="1">
    <source>
        <dbReference type="EMBL" id="EIT70309.1"/>
    </source>
</evidence>
<keyword evidence="2" id="KW-1185">Reference proteome</keyword>
<sequence>MRFRGDFLNLAADRESIDYPDAAKDFRDALKTNASNAMCKALLKNQDAWRNGWGAPRERHEARLEGLGYADGMCEE</sequence>
<protein>
    <submittedName>
        <fullName evidence="1">Uncharacterized protein</fullName>
    </submittedName>
</protein>
<dbReference type="RefSeq" id="WP_007183405.1">
    <property type="nucleotide sequence ID" value="NZ_AKGD01000001.1"/>
</dbReference>
<organism evidence="1 2">
    <name type="scientific">Hydrocarboniphaga effusa AP103</name>
    <dbReference type="NCBI Taxonomy" id="1172194"/>
    <lineage>
        <taxon>Bacteria</taxon>
        <taxon>Pseudomonadati</taxon>
        <taxon>Pseudomonadota</taxon>
        <taxon>Gammaproteobacteria</taxon>
        <taxon>Nevskiales</taxon>
        <taxon>Nevskiaceae</taxon>
        <taxon>Hydrocarboniphaga</taxon>
    </lineage>
</organism>
<dbReference type="Proteomes" id="UP000003704">
    <property type="component" value="Unassembled WGS sequence"/>
</dbReference>
<gene>
    <name evidence="1" type="ORF">WQQ_04460</name>
</gene>
<accession>I7ZEI7</accession>
<comment type="caution">
    <text evidence="1">The sequence shown here is derived from an EMBL/GenBank/DDBJ whole genome shotgun (WGS) entry which is preliminary data.</text>
</comment>
<reference evidence="1 2" key="1">
    <citation type="journal article" date="2012" name="J. Bacteriol.">
        <title>Genome Sequence of n-Alkane-Degrading Hydrocarboniphaga effusa Strain AP103T (ATCC BAA-332T).</title>
        <authorList>
            <person name="Chang H.K."/>
            <person name="Zylstra G.J."/>
            <person name="Chae J.C."/>
        </authorList>
    </citation>
    <scope>NUCLEOTIDE SEQUENCE [LARGE SCALE GENOMIC DNA]</scope>
    <source>
        <strain evidence="1 2">AP103</strain>
    </source>
</reference>
<name>I7ZEI7_9GAMM</name>
<dbReference type="EMBL" id="AKGD01000001">
    <property type="protein sequence ID" value="EIT70309.1"/>
    <property type="molecule type" value="Genomic_DNA"/>
</dbReference>